<dbReference type="InterPro" id="IPR038765">
    <property type="entry name" value="Papain-like_cys_pep_sf"/>
</dbReference>
<organism evidence="3 4">
    <name type="scientific">Blepharisma stoltei</name>
    <dbReference type="NCBI Taxonomy" id="1481888"/>
    <lineage>
        <taxon>Eukaryota</taxon>
        <taxon>Sar</taxon>
        <taxon>Alveolata</taxon>
        <taxon>Ciliophora</taxon>
        <taxon>Postciliodesmatophora</taxon>
        <taxon>Heterotrichea</taxon>
        <taxon>Heterotrichida</taxon>
        <taxon>Blepharismidae</taxon>
        <taxon>Blepharisma</taxon>
    </lineage>
</organism>
<dbReference type="PROSITE" id="PS50235">
    <property type="entry name" value="USP_3"/>
    <property type="match status" value="1"/>
</dbReference>
<evidence type="ECO:0000313" key="4">
    <source>
        <dbReference type="Proteomes" id="UP001162131"/>
    </source>
</evidence>
<dbReference type="InterPro" id="IPR050185">
    <property type="entry name" value="Ub_carboxyl-term_hydrolase"/>
</dbReference>
<evidence type="ECO:0000259" key="2">
    <source>
        <dbReference type="PROSITE" id="PS50235"/>
    </source>
</evidence>
<reference evidence="3" key="1">
    <citation type="submission" date="2021-09" db="EMBL/GenBank/DDBJ databases">
        <authorList>
            <consortium name="AG Swart"/>
            <person name="Singh M."/>
            <person name="Singh A."/>
            <person name="Seah K."/>
            <person name="Emmerich C."/>
        </authorList>
    </citation>
    <scope>NUCLEOTIDE SEQUENCE</scope>
    <source>
        <strain evidence="3">ATCC30299</strain>
    </source>
</reference>
<dbReference type="InterPro" id="IPR018200">
    <property type="entry name" value="USP_CS"/>
</dbReference>
<accession>A0AAU9JLV9</accession>
<dbReference type="CDD" id="cd02674">
    <property type="entry name" value="Peptidase_C19R"/>
    <property type="match status" value="1"/>
</dbReference>
<dbReference type="Proteomes" id="UP001162131">
    <property type="component" value="Unassembled WGS sequence"/>
</dbReference>
<keyword evidence="4" id="KW-1185">Reference proteome</keyword>
<name>A0AAU9JLV9_9CILI</name>
<dbReference type="SUPFAM" id="SSF54001">
    <property type="entry name" value="Cysteine proteinases"/>
    <property type="match status" value="1"/>
</dbReference>
<evidence type="ECO:0000256" key="1">
    <source>
        <dbReference type="ARBA" id="ARBA00022723"/>
    </source>
</evidence>
<proteinExistence type="predicted"/>
<dbReference type="GO" id="GO:0016579">
    <property type="term" value="P:protein deubiquitination"/>
    <property type="evidence" value="ECO:0007669"/>
    <property type="project" value="InterPro"/>
</dbReference>
<dbReference type="Pfam" id="PF00443">
    <property type="entry name" value="UCH"/>
    <property type="match status" value="1"/>
</dbReference>
<sequence length="444" mass="50962">MQRPFLQSASPYPENWRKNVTQIIIIRMGSGCCKHAVEENEQENASAKYEETGTVSLSTSFTVLEENYESIPNLLNKWSPKNIKSESGLSGLENVGNSCYLNAALQCLFNCQPLVDYFLSDIYKKDIKASVTKKGQATAAFAEIIKTYWSDQFDIIVPSFFAQEIWNLAPTIEAGKENDVHELMSFLLDRLDQDLNRAFISPALANIDINDNTQEMKAAKAWQMHLSCHSSVIVDLFQGQLRSTVTCKECEFQSQKFDEFSSLSLPIPHRSTSFTLNDCLKEFTTKEELEKAWFCPKCDKTVKAFKKFDIWKVPPILVIHLKRFKLNGKEIQKIHNFVDFPIHGLNLSKFVSSTQREKPVYDLFAKIDHEGDMGSGHYTATAKNRNNNSWHLFDDSNVYSVLPQQSVDENAYVLFYQKVSVDKYFRQSKNMPNYWPHVLQRNSV</sequence>
<protein>
    <recommendedName>
        <fullName evidence="2">USP domain-containing protein</fullName>
    </recommendedName>
</protein>
<dbReference type="Gene3D" id="3.90.70.10">
    <property type="entry name" value="Cysteine proteinases"/>
    <property type="match status" value="1"/>
</dbReference>
<evidence type="ECO:0000313" key="3">
    <source>
        <dbReference type="EMBL" id="CAG9326600.1"/>
    </source>
</evidence>
<dbReference type="PROSITE" id="PS00972">
    <property type="entry name" value="USP_1"/>
    <property type="match status" value="1"/>
</dbReference>
<keyword evidence="1" id="KW-0479">Metal-binding</keyword>
<dbReference type="AlphaFoldDB" id="A0AAU9JLV9"/>
<gene>
    <name evidence="3" type="ORF">BSTOLATCC_MIC41874</name>
</gene>
<feature type="domain" description="USP" evidence="2">
    <location>
        <begin position="90"/>
        <end position="419"/>
    </location>
</feature>
<dbReference type="InterPro" id="IPR018527">
    <property type="entry name" value="Rubredoxin_Fe_BS"/>
</dbReference>
<dbReference type="GO" id="GO:0004843">
    <property type="term" value="F:cysteine-type deubiquitinase activity"/>
    <property type="evidence" value="ECO:0007669"/>
    <property type="project" value="InterPro"/>
</dbReference>
<comment type="caution">
    <text evidence="3">The sequence shown here is derived from an EMBL/GenBank/DDBJ whole genome shotgun (WGS) entry which is preliminary data.</text>
</comment>
<dbReference type="EMBL" id="CAJZBQ010000041">
    <property type="protein sequence ID" value="CAG9326600.1"/>
    <property type="molecule type" value="Genomic_DNA"/>
</dbReference>
<dbReference type="PANTHER" id="PTHR21646">
    <property type="entry name" value="UBIQUITIN CARBOXYL-TERMINAL HYDROLASE"/>
    <property type="match status" value="1"/>
</dbReference>
<dbReference type="InterPro" id="IPR001394">
    <property type="entry name" value="Peptidase_C19_UCH"/>
</dbReference>
<dbReference type="GO" id="GO:0046872">
    <property type="term" value="F:metal ion binding"/>
    <property type="evidence" value="ECO:0007669"/>
    <property type="project" value="UniProtKB-KW"/>
</dbReference>
<dbReference type="PROSITE" id="PS00202">
    <property type="entry name" value="RUBREDOXIN"/>
    <property type="match status" value="1"/>
</dbReference>
<dbReference type="InterPro" id="IPR028889">
    <property type="entry name" value="USP"/>
</dbReference>